<dbReference type="Pfam" id="PF00561">
    <property type="entry name" value="Abhydrolase_1"/>
    <property type="match status" value="1"/>
</dbReference>
<dbReference type="OrthoDB" id="149912at2"/>
<dbReference type="InterPro" id="IPR050266">
    <property type="entry name" value="AB_hydrolase_sf"/>
</dbReference>
<name>A0A1Y0ET79_9BURK</name>
<feature type="domain" description="AB hydrolase-1" evidence="2">
    <location>
        <begin position="28"/>
        <end position="290"/>
    </location>
</feature>
<dbReference type="PANTHER" id="PTHR43798:SF31">
    <property type="entry name" value="AB HYDROLASE SUPERFAMILY PROTEIN YCLE"/>
    <property type="match status" value="1"/>
</dbReference>
<organism evidence="3 4">
    <name type="scientific">Comamonas serinivorans</name>
    <dbReference type="NCBI Taxonomy" id="1082851"/>
    <lineage>
        <taxon>Bacteria</taxon>
        <taxon>Pseudomonadati</taxon>
        <taxon>Pseudomonadota</taxon>
        <taxon>Betaproteobacteria</taxon>
        <taxon>Burkholderiales</taxon>
        <taxon>Comamonadaceae</taxon>
        <taxon>Comamonas</taxon>
    </lineage>
</organism>
<dbReference type="InterPro" id="IPR029058">
    <property type="entry name" value="AB_hydrolase_fold"/>
</dbReference>
<protein>
    <submittedName>
        <fullName evidence="3">Alpha/beta hydrolase</fullName>
    </submittedName>
</protein>
<accession>A0A1Y0ET79</accession>
<dbReference type="SUPFAM" id="SSF53474">
    <property type="entry name" value="alpha/beta-Hydrolases"/>
    <property type="match status" value="1"/>
</dbReference>
<keyword evidence="4" id="KW-1185">Reference proteome</keyword>
<evidence type="ECO:0000313" key="4">
    <source>
        <dbReference type="Proteomes" id="UP000196138"/>
    </source>
</evidence>
<dbReference type="InterPro" id="IPR000073">
    <property type="entry name" value="AB_hydrolase_1"/>
</dbReference>
<proteinExistence type="predicted"/>
<dbReference type="Gene3D" id="3.40.50.1820">
    <property type="entry name" value="alpha/beta hydrolase"/>
    <property type="match status" value="1"/>
</dbReference>
<gene>
    <name evidence="3" type="ORF">CCO03_02925</name>
</gene>
<keyword evidence="1 3" id="KW-0378">Hydrolase</keyword>
<reference evidence="3 4" key="1">
    <citation type="submission" date="2017-05" db="EMBL/GenBank/DDBJ databases">
        <authorList>
            <person name="Song R."/>
            <person name="Chenine A.L."/>
            <person name="Ruprecht R.M."/>
        </authorList>
    </citation>
    <scope>NUCLEOTIDE SEQUENCE [LARGE SCALE GENOMIC DNA]</scope>
    <source>
        <strain evidence="3 4">DSM 26136</strain>
    </source>
</reference>
<dbReference type="KEGG" id="cser:CCO03_02925"/>
<dbReference type="PRINTS" id="PR00111">
    <property type="entry name" value="ABHYDROLASE"/>
</dbReference>
<dbReference type="GO" id="GO:0016020">
    <property type="term" value="C:membrane"/>
    <property type="evidence" value="ECO:0007669"/>
    <property type="project" value="TreeGrafter"/>
</dbReference>
<sequence length="303" mass="35252">MTAPVRNLEYRIRVWQPTQMAPEDAVPPPLVLCHGWMDVGASFQFMVDAFSDEFLVGRPVIALDWRGFGETRADEQDNFWFPDYLADLDGLLDVLEMPEPIDLLGHSMGGNVVMQYAGLRPERIRRLINVEGFGQPAAEPEEVITRLRRWMDEMARYHDGRMGLRDYDHLSLVAKRLQKTNPRLTADKALWLASQWAEPVMHEDGVQRWRLLGNPANKITSATQYRVDEILALWRCIEAPTLMIKASDQSFERWWQRRYTMEEFDQRLGVVPQLRSLTIPECGHMLHHDQPELLAREIEAFLR</sequence>
<dbReference type="GO" id="GO:0016787">
    <property type="term" value="F:hydrolase activity"/>
    <property type="evidence" value="ECO:0007669"/>
    <property type="project" value="UniProtKB-KW"/>
</dbReference>
<dbReference type="EMBL" id="CP021455">
    <property type="protein sequence ID" value="ARU06610.1"/>
    <property type="molecule type" value="Genomic_DNA"/>
</dbReference>
<dbReference type="PANTHER" id="PTHR43798">
    <property type="entry name" value="MONOACYLGLYCEROL LIPASE"/>
    <property type="match status" value="1"/>
</dbReference>
<evidence type="ECO:0000313" key="3">
    <source>
        <dbReference type="EMBL" id="ARU06610.1"/>
    </source>
</evidence>
<evidence type="ECO:0000256" key="1">
    <source>
        <dbReference type="ARBA" id="ARBA00022801"/>
    </source>
</evidence>
<evidence type="ECO:0000259" key="2">
    <source>
        <dbReference type="Pfam" id="PF00561"/>
    </source>
</evidence>
<dbReference type="AlphaFoldDB" id="A0A1Y0ET79"/>
<dbReference type="Proteomes" id="UP000196138">
    <property type="component" value="Chromosome"/>
</dbReference>